<dbReference type="PROSITE" id="PS50943">
    <property type="entry name" value="HTH_CROC1"/>
    <property type="match status" value="1"/>
</dbReference>
<evidence type="ECO:0000259" key="1">
    <source>
        <dbReference type="PROSITE" id="PS50943"/>
    </source>
</evidence>
<dbReference type="EMBL" id="LACD01000036">
    <property type="protein sequence ID" value="KJZ36058.1"/>
    <property type="molecule type" value="Genomic_DNA"/>
</dbReference>
<dbReference type="PATRIC" id="fig|294.131.peg.4484"/>
<dbReference type="AlphaFoldDB" id="A0A0F4SV59"/>
<dbReference type="Proteomes" id="UP000033500">
    <property type="component" value="Unassembled WGS sequence"/>
</dbReference>
<dbReference type="Gene3D" id="1.10.260.40">
    <property type="entry name" value="lambda repressor-like DNA-binding domains"/>
    <property type="match status" value="1"/>
</dbReference>
<dbReference type="GO" id="GO:0003677">
    <property type="term" value="F:DNA binding"/>
    <property type="evidence" value="ECO:0007669"/>
    <property type="project" value="InterPro"/>
</dbReference>
<evidence type="ECO:0000313" key="2">
    <source>
        <dbReference type="EMBL" id="KJZ36058.1"/>
    </source>
</evidence>
<dbReference type="InterPro" id="IPR010982">
    <property type="entry name" value="Lambda_DNA-bd_dom_sf"/>
</dbReference>
<comment type="caution">
    <text evidence="2">The sequence shown here is derived from an EMBL/GenBank/DDBJ whole genome shotgun (WGS) entry which is preliminary data.</text>
</comment>
<dbReference type="RefSeq" id="WP_046049359.1">
    <property type="nucleotide sequence ID" value="NZ_LACD01000036.1"/>
</dbReference>
<feature type="domain" description="HTH cro/C1-type" evidence="1">
    <location>
        <begin position="57"/>
        <end position="87"/>
    </location>
</feature>
<gene>
    <name evidence="2" type="ORF">VC34_27275</name>
</gene>
<dbReference type="SUPFAM" id="SSF47413">
    <property type="entry name" value="lambda repressor-like DNA-binding domains"/>
    <property type="match status" value="1"/>
</dbReference>
<sequence>MYHYVESGLPNVWLSNGYRVKETAYGESVAITDVEGLHDFIGKTIAQKPAALTGAEFRFLRKELGLSQERLASIVGLTSQAVAIWEKTDKIPTVNDRYLRGLYLEAKTGEADLMAAINSINELDHELHKLNLQFEDGWHKQDQTCA</sequence>
<dbReference type="InterPro" id="IPR001387">
    <property type="entry name" value="Cro/C1-type_HTH"/>
</dbReference>
<organism evidence="2 3">
    <name type="scientific">Pseudomonas fluorescens</name>
    <dbReference type="NCBI Taxonomy" id="294"/>
    <lineage>
        <taxon>Bacteria</taxon>
        <taxon>Pseudomonadati</taxon>
        <taxon>Pseudomonadota</taxon>
        <taxon>Gammaproteobacteria</taxon>
        <taxon>Pseudomonadales</taxon>
        <taxon>Pseudomonadaceae</taxon>
        <taxon>Pseudomonas</taxon>
    </lineage>
</organism>
<name>A0A0F4SV59_PSEFL</name>
<dbReference type="CDD" id="cd00093">
    <property type="entry name" value="HTH_XRE"/>
    <property type="match status" value="1"/>
</dbReference>
<accession>A0A0F4SV59</accession>
<proteinExistence type="predicted"/>
<evidence type="ECO:0000313" key="3">
    <source>
        <dbReference type="Proteomes" id="UP000033500"/>
    </source>
</evidence>
<reference evidence="2 3" key="1">
    <citation type="submission" date="2015-03" db="EMBL/GenBank/DDBJ databases">
        <title>Comparative genomics of Pseudomonas insights into diversity of traits involved in vanlence and defense.</title>
        <authorList>
            <person name="Qin Y."/>
        </authorList>
    </citation>
    <scope>NUCLEOTIDE SEQUENCE [LARGE SCALE GENOMIC DNA]</scope>
    <source>
        <strain evidence="2 3">C3</strain>
    </source>
</reference>
<protein>
    <submittedName>
        <fullName evidence="2">Transcriptional regulator</fullName>
    </submittedName>
</protein>